<keyword evidence="3" id="KW-1185">Reference proteome</keyword>
<proteinExistence type="predicted"/>
<keyword evidence="1" id="KW-1133">Transmembrane helix</keyword>
<dbReference type="PROSITE" id="PS51257">
    <property type="entry name" value="PROKAR_LIPOPROTEIN"/>
    <property type="match status" value="1"/>
</dbReference>
<protein>
    <recommendedName>
        <fullName evidence="4">DNA repair protein</fullName>
    </recommendedName>
</protein>
<dbReference type="OrthoDB" id="7863443at2"/>
<evidence type="ECO:0000313" key="3">
    <source>
        <dbReference type="Proteomes" id="UP000193409"/>
    </source>
</evidence>
<dbReference type="AlphaFoldDB" id="A0A1Y5SJI5"/>
<reference evidence="2 3" key="1">
    <citation type="submission" date="2017-03" db="EMBL/GenBank/DDBJ databases">
        <authorList>
            <person name="Afonso C.L."/>
            <person name="Miller P.J."/>
            <person name="Scott M.A."/>
            <person name="Spackman E."/>
            <person name="Goraichik I."/>
            <person name="Dimitrov K.M."/>
            <person name="Suarez D.L."/>
            <person name="Swayne D.E."/>
        </authorList>
    </citation>
    <scope>NUCLEOTIDE SEQUENCE [LARGE SCALE GENOMIC DNA]</scope>
    <source>
        <strain evidence="2 3">CECT 7680</strain>
    </source>
</reference>
<gene>
    <name evidence="2" type="ORF">PSA7680_02096</name>
</gene>
<feature type="transmembrane region" description="Helical" evidence="1">
    <location>
        <begin position="21"/>
        <end position="42"/>
    </location>
</feature>
<evidence type="ECO:0008006" key="4">
    <source>
        <dbReference type="Google" id="ProtNLM"/>
    </source>
</evidence>
<name>A0A1Y5SJI5_9RHOB</name>
<keyword evidence="1" id="KW-0472">Membrane</keyword>
<organism evidence="2 3">
    <name type="scientific">Pseudoruegeria aquimaris</name>
    <dbReference type="NCBI Taxonomy" id="393663"/>
    <lineage>
        <taxon>Bacteria</taxon>
        <taxon>Pseudomonadati</taxon>
        <taxon>Pseudomonadota</taxon>
        <taxon>Alphaproteobacteria</taxon>
        <taxon>Rhodobacterales</taxon>
        <taxon>Roseobacteraceae</taxon>
        <taxon>Pseudoruegeria</taxon>
    </lineage>
</organism>
<dbReference type="Proteomes" id="UP000193409">
    <property type="component" value="Unassembled WGS sequence"/>
</dbReference>
<accession>A0A1Y5SJI5</accession>
<sequence length="252" mass="29172">MQRHTNSVFFQFQRALQALSLFLIVMMAAGLVASCLLATLGLAPWLYLPLRFGETVYPQGGMWLQCGAAALFLALCFYIPANRRMVQLERSHRDFSMTMDDVARAYAISHDADRRGAFMLRSEFDAVRERITYLRQHPELESLEPEILQVAAQMSQQSRDIAEIYSDEKVDRAKTFLRQRQQEVERFQEQIDIATRSVKEIKRWLHEVELEEHVVQVQLDRLSKDLTDVLPQIGFQSPLGRRNVVAMSKSKH</sequence>
<evidence type="ECO:0000313" key="2">
    <source>
        <dbReference type="EMBL" id="SLN42124.1"/>
    </source>
</evidence>
<keyword evidence="1" id="KW-0812">Transmembrane</keyword>
<dbReference type="EMBL" id="FWFQ01000013">
    <property type="protein sequence ID" value="SLN42124.1"/>
    <property type="molecule type" value="Genomic_DNA"/>
</dbReference>
<feature type="transmembrane region" description="Helical" evidence="1">
    <location>
        <begin position="62"/>
        <end position="81"/>
    </location>
</feature>
<evidence type="ECO:0000256" key="1">
    <source>
        <dbReference type="SAM" id="Phobius"/>
    </source>
</evidence>